<feature type="chain" id="PRO_5022157960" evidence="2">
    <location>
        <begin position="26"/>
        <end position="664"/>
    </location>
</feature>
<organism evidence="4 5">
    <name type="scientific">Vreelandella titanicae</name>
    <dbReference type="NCBI Taxonomy" id="664683"/>
    <lineage>
        <taxon>Bacteria</taxon>
        <taxon>Pseudomonadati</taxon>
        <taxon>Pseudomonadota</taxon>
        <taxon>Gammaproteobacteria</taxon>
        <taxon>Oceanospirillales</taxon>
        <taxon>Halomonadaceae</taxon>
        <taxon>Vreelandella</taxon>
    </lineage>
</organism>
<dbReference type="InterPro" id="IPR030678">
    <property type="entry name" value="Peptide/Ni-bd"/>
</dbReference>
<dbReference type="SUPFAM" id="SSF53850">
    <property type="entry name" value="Periplasmic binding protein-like II"/>
    <property type="match status" value="1"/>
</dbReference>
<dbReference type="PANTHER" id="PTHR30290">
    <property type="entry name" value="PERIPLASMIC BINDING COMPONENT OF ABC TRANSPORTER"/>
    <property type="match status" value="1"/>
</dbReference>
<evidence type="ECO:0000256" key="1">
    <source>
        <dbReference type="ARBA" id="ARBA00022729"/>
    </source>
</evidence>
<reference evidence="4 5" key="1">
    <citation type="submission" date="2019-07" db="EMBL/GenBank/DDBJ databases">
        <title>Diversity of Bacteria from Kongsfjorden, Arctic.</title>
        <authorList>
            <person name="Yu Y."/>
        </authorList>
    </citation>
    <scope>NUCLEOTIDE SEQUENCE [LARGE SCALE GENOMIC DNA]</scope>
    <source>
        <strain evidence="4 5">SM1922</strain>
    </source>
</reference>
<gene>
    <name evidence="4" type="ORF">FQP89_15670</name>
</gene>
<dbReference type="AlphaFoldDB" id="A0A558J711"/>
<comment type="caution">
    <text evidence="4">The sequence shown here is derived from an EMBL/GenBank/DDBJ whole genome shotgun (WGS) entry which is preliminary data.</text>
</comment>
<dbReference type="CDD" id="cd08497">
    <property type="entry name" value="MbnE-like"/>
    <property type="match status" value="1"/>
</dbReference>
<dbReference type="InterPro" id="IPR000914">
    <property type="entry name" value="SBP_5_dom"/>
</dbReference>
<dbReference type="Gene3D" id="3.40.190.10">
    <property type="entry name" value="Periplasmic binding protein-like II"/>
    <property type="match status" value="1"/>
</dbReference>
<dbReference type="GO" id="GO:1904680">
    <property type="term" value="F:peptide transmembrane transporter activity"/>
    <property type="evidence" value="ECO:0007669"/>
    <property type="project" value="TreeGrafter"/>
</dbReference>
<keyword evidence="1 2" id="KW-0732">Signal</keyword>
<dbReference type="Pfam" id="PF00496">
    <property type="entry name" value="SBP_bac_5"/>
    <property type="match status" value="1"/>
</dbReference>
<dbReference type="InterPro" id="IPR039424">
    <property type="entry name" value="SBP_5"/>
</dbReference>
<dbReference type="PIRSF" id="PIRSF002741">
    <property type="entry name" value="MppA"/>
    <property type="match status" value="1"/>
</dbReference>
<dbReference type="RefSeq" id="WP_144812760.1">
    <property type="nucleotide sequence ID" value="NZ_VNFE01000004.1"/>
</dbReference>
<name>A0A558J711_9GAMM</name>
<dbReference type="PANTHER" id="PTHR30290:SF64">
    <property type="entry name" value="ABC TRANSPORTER PERIPLASMIC BINDING PROTEIN"/>
    <property type="match status" value="1"/>
</dbReference>
<dbReference type="GO" id="GO:0015833">
    <property type="term" value="P:peptide transport"/>
    <property type="evidence" value="ECO:0007669"/>
    <property type="project" value="TreeGrafter"/>
</dbReference>
<dbReference type="GO" id="GO:0042884">
    <property type="term" value="P:microcin transport"/>
    <property type="evidence" value="ECO:0007669"/>
    <property type="project" value="TreeGrafter"/>
</dbReference>
<dbReference type="Proteomes" id="UP000317288">
    <property type="component" value="Unassembled WGS sequence"/>
</dbReference>
<dbReference type="GO" id="GO:0043190">
    <property type="term" value="C:ATP-binding cassette (ABC) transporter complex"/>
    <property type="evidence" value="ECO:0007669"/>
    <property type="project" value="InterPro"/>
</dbReference>
<feature type="signal peptide" evidence="2">
    <location>
        <begin position="1"/>
        <end position="25"/>
    </location>
</feature>
<dbReference type="Gene3D" id="3.10.105.10">
    <property type="entry name" value="Dipeptide-binding Protein, Domain 3"/>
    <property type="match status" value="1"/>
</dbReference>
<evidence type="ECO:0000259" key="3">
    <source>
        <dbReference type="Pfam" id="PF00496"/>
    </source>
</evidence>
<evidence type="ECO:0000313" key="5">
    <source>
        <dbReference type="Proteomes" id="UP000317288"/>
    </source>
</evidence>
<accession>A0A558J711</accession>
<feature type="domain" description="Solute-binding protein family 5" evidence="3">
    <location>
        <begin position="155"/>
        <end position="563"/>
    </location>
</feature>
<protein>
    <submittedName>
        <fullName evidence="4">ABC transporter substrate-binding protein</fullName>
    </submittedName>
</protein>
<dbReference type="EMBL" id="VNFE01000004">
    <property type="protein sequence ID" value="TVU89426.1"/>
    <property type="molecule type" value="Genomic_DNA"/>
</dbReference>
<evidence type="ECO:0000256" key="2">
    <source>
        <dbReference type="SAM" id="SignalP"/>
    </source>
</evidence>
<sequence>MPRGLFFAKSLLLISGLLFNVSVLASESIASENTVSEAIVSEASASETATNSDASDTTSSANVVGDLNTDAQNVVPVETVHALSLYDSPELPADFPYFPHVNPQAPKGGTITHTAVGSSFDSTNPFIIRGTPVTGISQIYDTLMASNPNEPFSLYGLLAEGVRLDPDRQWIEFDLRPEARFQDGEPVTAYDVVFSLNLLREEGNPFYASYYAGVEEAIALNEHQVRFTFNDTESRELPLIIAQLPILPRHYWEPREFTSPTLVAHPGSGPYRISEVDPGRRIVYQRDENYWGKDLPVNVGRYNIDRIIYDYYRDRDIAWEAFKAGLTDFRTDARAATWAIGYDFPAYEEGLVKRLTVPDVNPSMMQAFVFNLQKEKFQDPRVREALSLTFDFPWLNTNIFYGTYQRTESFFQNSEMEATGLPSEAELALLEPFREELMASHDSDRLFTEPLPIDEPVELRERLRKALDLLREAGYRVEDGVLVNQDSGRPLSLEVLLYDSGLERVVQPMLRNMARLGVQTSLRIVDINQYLNRQRNYDYDIVISHFPQSNNPGNEQRDFWTSAAAEAPQSRNRMALAHPAVDALVETIISADGREELDTATRALDRVLRWGFYVIPHYHSGETRIAIWDKFGYPEPFPEYAMDMDAWWVDTDREAALQRRQRGR</sequence>
<evidence type="ECO:0000313" key="4">
    <source>
        <dbReference type="EMBL" id="TVU89426.1"/>
    </source>
</evidence>
<proteinExistence type="predicted"/>
<dbReference type="GO" id="GO:0030288">
    <property type="term" value="C:outer membrane-bounded periplasmic space"/>
    <property type="evidence" value="ECO:0007669"/>
    <property type="project" value="TreeGrafter"/>
</dbReference>